<keyword evidence="2" id="KW-0378">Hydrolase</keyword>
<dbReference type="PANTHER" id="PTHR22778">
    <property type="entry name" value="OVARIAN CANCER GENE-2 PROTEIN-RELATED"/>
    <property type="match status" value="1"/>
</dbReference>
<gene>
    <name evidence="2" type="ORF">Acr_05g0010010</name>
</gene>
<dbReference type="InterPro" id="IPR029058">
    <property type="entry name" value="AB_hydrolase_fold"/>
</dbReference>
<name>A0A7J0EM22_9ERIC</name>
<dbReference type="OrthoDB" id="414698at2759"/>
<protein>
    <submittedName>
        <fullName evidence="2">Alpha/beta-Hydrolases superfamily protein</fullName>
    </submittedName>
</protein>
<dbReference type="EMBL" id="BJWL01000005">
    <property type="protein sequence ID" value="GFY87362.1"/>
    <property type="molecule type" value="Genomic_DNA"/>
</dbReference>
<accession>A0A7J0EM22</accession>
<keyword evidence="3" id="KW-1185">Reference proteome</keyword>
<comment type="caution">
    <text evidence="2">The sequence shown here is derived from an EMBL/GenBank/DDBJ whole genome shotgun (WGS) entry which is preliminary data.</text>
</comment>
<proteinExistence type="predicted"/>
<dbReference type="Gene3D" id="3.40.50.1820">
    <property type="entry name" value="alpha/beta hydrolase"/>
    <property type="match status" value="1"/>
</dbReference>
<evidence type="ECO:0000313" key="3">
    <source>
        <dbReference type="Proteomes" id="UP000585474"/>
    </source>
</evidence>
<reference evidence="2 3" key="1">
    <citation type="submission" date="2019-07" db="EMBL/GenBank/DDBJ databases">
        <title>De Novo Assembly of kiwifruit Actinidia rufa.</title>
        <authorList>
            <person name="Sugita-Konishi S."/>
            <person name="Sato K."/>
            <person name="Mori E."/>
            <person name="Abe Y."/>
            <person name="Kisaki G."/>
            <person name="Hamano K."/>
            <person name="Suezawa K."/>
            <person name="Otani M."/>
            <person name="Fukuda T."/>
            <person name="Manabe T."/>
            <person name="Gomi K."/>
            <person name="Tabuchi M."/>
            <person name="Akimitsu K."/>
            <person name="Kataoka I."/>
        </authorList>
    </citation>
    <scope>NUCLEOTIDE SEQUENCE [LARGE SCALE GENOMIC DNA]</scope>
    <source>
        <strain evidence="3">cv. Fuchu</strain>
    </source>
</reference>
<feature type="domain" description="Serine hydrolase" evidence="1">
    <location>
        <begin position="7"/>
        <end position="55"/>
    </location>
</feature>
<dbReference type="Proteomes" id="UP000585474">
    <property type="component" value="Unassembled WGS sequence"/>
</dbReference>
<dbReference type="Pfam" id="PF03959">
    <property type="entry name" value="FSH1"/>
    <property type="match status" value="1"/>
</dbReference>
<dbReference type="GO" id="GO:0016787">
    <property type="term" value="F:hydrolase activity"/>
    <property type="evidence" value="ECO:0007669"/>
    <property type="project" value="UniProtKB-KW"/>
</dbReference>
<evidence type="ECO:0000259" key="1">
    <source>
        <dbReference type="Pfam" id="PF03959"/>
    </source>
</evidence>
<organism evidence="2 3">
    <name type="scientific">Actinidia rufa</name>
    <dbReference type="NCBI Taxonomy" id="165716"/>
    <lineage>
        <taxon>Eukaryota</taxon>
        <taxon>Viridiplantae</taxon>
        <taxon>Streptophyta</taxon>
        <taxon>Embryophyta</taxon>
        <taxon>Tracheophyta</taxon>
        <taxon>Spermatophyta</taxon>
        <taxon>Magnoliopsida</taxon>
        <taxon>eudicotyledons</taxon>
        <taxon>Gunneridae</taxon>
        <taxon>Pentapetalae</taxon>
        <taxon>asterids</taxon>
        <taxon>Ericales</taxon>
        <taxon>Actinidiaceae</taxon>
        <taxon>Actinidia</taxon>
    </lineage>
</organism>
<dbReference type="AlphaFoldDB" id="A0A7J0EM22"/>
<dbReference type="PANTHER" id="PTHR22778:SF51">
    <property type="entry name" value="DIHYDROFOLATE REDUCTASE"/>
    <property type="match status" value="1"/>
</dbReference>
<dbReference type="InterPro" id="IPR005645">
    <property type="entry name" value="FSH-like_dom"/>
</dbReference>
<evidence type="ECO:0000313" key="2">
    <source>
        <dbReference type="EMBL" id="GFY87362.1"/>
    </source>
</evidence>
<sequence>MEIQTQRKPRFLCLHGFRTSADILEKQLRRWPEVVLGRLDLVFLDAPYPSRGKSTSKASTILRTMSGSSLARIMRSSIILKNVLLSLRNIWSNTGLLMGFWVFPRLRGGAAEEGHLGDLGIGERKDEEIEEGK</sequence>